<proteinExistence type="predicted"/>
<evidence type="ECO:0000256" key="1">
    <source>
        <dbReference type="SAM" id="Phobius"/>
    </source>
</evidence>
<feature type="transmembrane region" description="Helical" evidence="1">
    <location>
        <begin position="30"/>
        <end position="52"/>
    </location>
</feature>
<organism evidence="2 3">
    <name type="scientific">Persicimonas caeni</name>
    <dbReference type="NCBI Taxonomy" id="2292766"/>
    <lineage>
        <taxon>Bacteria</taxon>
        <taxon>Deltaproteobacteria</taxon>
        <taxon>Bradymonadales</taxon>
        <taxon>Bradymonadaceae</taxon>
        <taxon>Persicimonas</taxon>
    </lineage>
</organism>
<dbReference type="AlphaFoldDB" id="A0A4Y6PXB2"/>
<feature type="transmembrane region" description="Helical" evidence="1">
    <location>
        <begin position="58"/>
        <end position="79"/>
    </location>
</feature>
<name>A0A4Y6PXB2_PERCE</name>
<dbReference type="Proteomes" id="UP000315995">
    <property type="component" value="Chromosome"/>
</dbReference>
<sequence>MEEAPKNTSDATPDAHRGFVREMNRGFATVYGYGGAAVLAVTAAVVGVAATFDALGSPLTWIGAVVAFLLGLFVLRIFVSRKAHRMLDRMRQYCEVNEVTVDELRARYTGEGLYPYFESIFEVVERRQKLRNQQGSE</sequence>
<dbReference type="EMBL" id="CP041186">
    <property type="protein sequence ID" value="QDG52946.1"/>
    <property type="molecule type" value="Genomic_DNA"/>
</dbReference>
<keyword evidence="1" id="KW-0472">Membrane</keyword>
<reference evidence="2 3" key="1">
    <citation type="submission" date="2019-06" db="EMBL/GenBank/DDBJ databases">
        <title>Persicimonas caeni gen. nov., sp. nov., a predatory bacterium isolated from solar saltern.</title>
        <authorList>
            <person name="Wang S."/>
        </authorList>
    </citation>
    <scope>NUCLEOTIDE SEQUENCE [LARGE SCALE GENOMIC DNA]</scope>
    <source>
        <strain evidence="2 3">YN101</strain>
    </source>
</reference>
<gene>
    <name evidence="2" type="ORF">FIV42_20020</name>
</gene>
<evidence type="ECO:0000313" key="3">
    <source>
        <dbReference type="Proteomes" id="UP000315995"/>
    </source>
</evidence>
<accession>A0A5B8YA51</accession>
<dbReference type="RefSeq" id="WP_141199407.1">
    <property type="nucleotide sequence ID" value="NZ_CP041186.1"/>
</dbReference>
<keyword evidence="3" id="KW-1185">Reference proteome</keyword>
<accession>A0A4Y6PXB2</accession>
<protein>
    <submittedName>
        <fullName evidence="2">Uncharacterized protein</fullName>
    </submittedName>
</protein>
<evidence type="ECO:0000313" key="2">
    <source>
        <dbReference type="EMBL" id="QDG52946.1"/>
    </source>
</evidence>
<keyword evidence="1" id="KW-0812">Transmembrane</keyword>
<keyword evidence="1" id="KW-1133">Transmembrane helix</keyword>